<dbReference type="AlphaFoldDB" id="A0A417Z727"/>
<dbReference type="GO" id="GO:0009360">
    <property type="term" value="C:DNA polymerase III complex"/>
    <property type="evidence" value="ECO:0007669"/>
    <property type="project" value="TreeGrafter"/>
</dbReference>
<comment type="catalytic activity">
    <reaction evidence="7">
        <text>DNA(n) + a 2'-deoxyribonucleoside 5'-triphosphate = DNA(n+1) + diphosphate</text>
        <dbReference type="Rhea" id="RHEA:22508"/>
        <dbReference type="Rhea" id="RHEA-COMP:17339"/>
        <dbReference type="Rhea" id="RHEA-COMP:17340"/>
        <dbReference type="ChEBI" id="CHEBI:33019"/>
        <dbReference type="ChEBI" id="CHEBI:61560"/>
        <dbReference type="ChEBI" id="CHEBI:173112"/>
        <dbReference type="EC" id="2.7.7.7"/>
    </reaction>
</comment>
<evidence type="ECO:0000256" key="5">
    <source>
        <dbReference type="ARBA" id="ARBA00022932"/>
    </source>
</evidence>
<dbReference type="InterPro" id="IPR027417">
    <property type="entry name" value="P-loop_NTPase"/>
</dbReference>
<dbReference type="SUPFAM" id="SSF48019">
    <property type="entry name" value="post-AAA+ oligomerization domain-like"/>
    <property type="match status" value="1"/>
</dbReference>
<name>A0A417Z727_9MICO</name>
<keyword evidence="5" id="KW-0239">DNA-directed DNA polymerase</keyword>
<dbReference type="Pfam" id="PF21694">
    <property type="entry name" value="DNA_pol3_delta_C"/>
    <property type="match status" value="1"/>
</dbReference>
<keyword evidence="3 9" id="KW-0548">Nucleotidyltransferase</keyword>
<accession>A0A417Z727</accession>
<evidence type="ECO:0000256" key="4">
    <source>
        <dbReference type="ARBA" id="ARBA00022705"/>
    </source>
</evidence>
<dbReference type="PANTHER" id="PTHR34388:SF1">
    <property type="entry name" value="DNA POLYMERASE III SUBUNIT DELTA"/>
    <property type="match status" value="1"/>
</dbReference>
<dbReference type="RefSeq" id="WP_118913092.1">
    <property type="nucleotide sequence ID" value="NZ_CBCRVH010000004.1"/>
</dbReference>
<protein>
    <recommendedName>
        <fullName evidence="1">DNA-directed DNA polymerase</fullName>
        <ecNumber evidence="1">2.7.7.7</ecNumber>
    </recommendedName>
</protein>
<dbReference type="InterPro" id="IPR005790">
    <property type="entry name" value="DNA_polIII_delta"/>
</dbReference>
<sequence>MNESLALPQLVLITGPERVLAQRALSHVLEALGSSHPDAEVIRLDALEYEPGRLTMDLSPSLFGGHRVVVVRDLDEATDPLVDELSDVLKHPLDDAHLVVLHKGGNRAKRVLDAMKKAKAHVIEAPAMKSDRDKSAFITNEFRIARRKITPEAVRALLEAAGKDTSELAAACKQLVDDTTGVVDENVVATYHSGKVEATGFRVADAAIAGNAPEALRLLRHAFASGLDPVPVVAVLASQLRQVAKVATAGGGRSAELAKQLGMPPWQIDRARGASRGWDGVRLGRAIQTVAAADFAVKGGGRDPQYAVEHAVLEICKQRHAPPERG</sequence>
<reference evidence="9 10" key="1">
    <citation type="submission" date="2018-08" db="EMBL/GenBank/DDBJ databases">
        <title>Whole genome sequence analysis of Dermacoccus abyssi bacteria isolated from Deep Mariana trench Micromonospora spp reveals genes involved in the environmental adaptation and production of secondary metabolites.</title>
        <authorList>
            <person name="Abdel-Mageed W.M."/>
            <person name="Lehri B."/>
            <person name="Nouioui I."/>
            <person name="Goodfellow I."/>
            <person name="Jaspars M."/>
            <person name="Karlyshev A."/>
        </authorList>
    </citation>
    <scope>NUCLEOTIDE SEQUENCE [LARGE SCALE GENOMIC DNA]</scope>
    <source>
        <strain evidence="9 10">MT1.1</strain>
    </source>
</reference>
<dbReference type="PANTHER" id="PTHR34388">
    <property type="entry name" value="DNA POLYMERASE III SUBUNIT DELTA"/>
    <property type="match status" value="1"/>
</dbReference>
<dbReference type="EMBL" id="QWLM01000005">
    <property type="protein sequence ID" value="RHW46411.1"/>
    <property type="molecule type" value="Genomic_DNA"/>
</dbReference>
<comment type="similarity">
    <text evidence="6">Belongs to the DNA polymerase HolA subunit family.</text>
</comment>
<dbReference type="GO" id="GO:0003677">
    <property type="term" value="F:DNA binding"/>
    <property type="evidence" value="ECO:0007669"/>
    <property type="project" value="InterPro"/>
</dbReference>
<comment type="caution">
    <text evidence="9">The sequence shown here is derived from an EMBL/GenBank/DDBJ whole genome shotgun (WGS) entry which is preliminary data.</text>
</comment>
<gene>
    <name evidence="9" type="primary">holA</name>
    <name evidence="9" type="ORF">D1832_06180</name>
</gene>
<feature type="domain" description="DNA polymerase III delta subunit-like C-terminal" evidence="8">
    <location>
        <begin position="199"/>
        <end position="314"/>
    </location>
</feature>
<evidence type="ECO:0000256" key="3">
    <source>
        <dbReference type="ARBA" id="ARBA00022695"/>
    </source>
</evidence>
<dbReference type="InterPro" id="IPR048466">
    <property type="entry name" value="DNA_pol3_delta-like_C"/>
</dbReference>
<keyword evidence="4" id="KW-0235">DNA replication</keyword>
<evidence type="ECO:0000256" key="1">
    <source>
        <dbReference type="ARBA" id="ARBA00012417"/>
    </source>
</evidence>
<dbReference type="GO" id="GO:0006261">
    <property type="term" value="P:DNA-templated DNA replication"/>
    <property type="evidence" value="ECO:0007669"/>
    <property type="project" value="TreeGrafter"/>
</dbReference>
<evidence type="ECO:0000313" key="10">
    <source>
        <dbReference type="Proteomes" id="UP000285376"/>
    </source>
</evidence>
<organism evidence="9 10">
    <name type="scientific">Dermacoccus abyssi</name>
    <dbReference type="NCBI Taxonomy" id="322596"/>
    <lineage>
        <taxon>Bacteria</taxon>
        <taxon>Bacillati</taxon>
        <taxon>Actinomycetota</taxon>
        <taxon>Actinomycetes</taxon>
        <taxon>Micrococcales</taxon>
        <taxon>Dermacoccaceae</taxon>
        <taxon>Dermacoccus</taxon>
    </lineage>
</organism>
<dbReference type="NCBIfam" id="TIGR01128">
    <property type="entry name" value="holA"/>
    <property type="match status" value="1"/>
</dbReference>
<dbReference type="Gene3D" id="3.40.50.300">
    <property type="entry name" value="P-loop containing nucleotide triphosphate hydrolases"/>
    <property type="match status" value="1"/>
</dbReference>
<keyword evidence="2 9" id="KW-0808">Transferase</keyword>
<evidence type="ECO:0000259" key="8">
    <source>
        <dbReference type="Pfam" id="PF21694"/>
    </source>
</evidence>
<evidence type="ECO:0000256" key="2">
    <source>
        <dbReference type="ARBA" id="ARBA00022679"/>
    </source>
</evidence>
<proteinExistence type="inferred from homology"/>
<dbReference type="InterPro" id="IPR008921">
    <property type="entry name" value="DNA_pol3_clamp-load_cplx_C"/>
</dbReference>
<evidence type="ECO:0000256" key="6">
    <source>
        <dbReference type="ARBA" id="ARBA00034754"/>
    </source>
</evidence>
<dbReference type="GO" id="GO:0003887">
    <property type="term" value="F:DNA-directed DNA polymerase activity"/>
    <property type="evidence" value="ECO:0007669"/>
    <property type="project" value="UniProtKB-KW"/>
</dbReference>
<evidence type="ECO:0000256" key="7">
    <source>
        <dbReference type="ARBA" id="ARBA00049244"/>
    </source>
</evidence>
<evidence type="ECO:0000313" key="9">
    <source>
        <dbReference type="EMBL" id="RHW46411.1"/>
    </source>
</evidence>
<dbReference type="Proteomes" id="UP000285376">
    <property type="component" value="Unassembled WGS sequence"/>
</dbReference>
<dbReference type="Gene3D" id="1.20.272.10">
    <property type="match status" value="1"/>
</dbReference>
<dbReference type="EC" id="2.7.7.7" evidence="1"/>